<proteinExistence type="predicted"/>
<gene>
    <name evidence="1" type="ORF">NC653_028874</name>
</gene>
<name>A0AAD6M0T0_9ROSI</name>
<keyword evidence="2" id="KW-1185">Reference proteome</keyword>
<accession>A0AAD6M0T0</accession>
<sequence>MGCSIPIQPSRVPPPDLIESRAHVSAQKSDFAMCMGAQDSKPRACLNQFSSTDNHSLNDFN</sequence>
<reference evidence="1" key="1">
    <citation type="journal article" date="2023" name="Mol. Ecol. Resour.">
        <title>Chromosome-level genome assembly of a triploid poplar Populus alba 'Berolinensis'.</title>
        <authorList>
            <person name="Chen S."/>
            <person name="Yu Y."/>
            <person name="Wang X."/>
            <person name="Wang S."/>
            <person name="Zhang T."/>
            <person name="Zhou Y."/>
            <person name="He R."/>
            <person name="Meng N."/>
            <person name="Wang Y."/>
            <person name="Liu W."/>
            <person name="Liu Z."/>
            <person name="Liu J."/>
            <person name="Guo Q."/>
            <person name="Huang H."/>
            <person name="Sederoff R.R."/>
            <person name="Wang G."/>
            <person name="Qu G."/>
            <person name="Chen S."/>
        </authorList>
    </citation>
    <scope>NUCLEOTIDE SEQUENCE</scope>
    <source>
        <strain evidence="1">SC-2020</strain>
    </source>
</reference>
<organism evidence="1 2">
    <name type="scientific">Populus alba x Populus x berolinensis</name>
    <dbReference type="NCBI Taxonomy" id="444605"/>
    <lineage>
        <taxon>Eukaryota</taxon>
        <taxon>Viridiplantae</taxon>
        <taxon>Streptophyta</taxon>
        <taxon>Embryophyta</taxon>
        <taxon>Tracheophyta</taxon>
        <taxon>Spermatophyta</taxon>
        <taxon>Magnoliopsida</taxon>
        <taxon>eudicotyledons</taxon>
        <taxon>Gunneridae</taxon>
        <taxon>Pentapetalae</taxon>
        <taxon>rosids</taxon>
        <taxon>fabids</taxon>
        <taxon>Malpighiales</taxon>
        <taxon>Salicaceae</taxon>
        <taxon>Saliceae</taxon>
        <taxon>Populus</taxon>
    </lineage>
</organism>
<comment type="caution">
    <text evidence="1">The sequence shown here is derived from an EMBL/GenBank/DDBJ whole genome shotgun (WGS) entry which is preliminary data.</text>
</comment>
<evidence type="ECO:0000313" key="1">
    <source>
        <dbReference type="EMBL" id="KAJ6976834.1"/>
    </source>
</evidence>
<dbReference type="AlphaFoldDB" id="A0AAD6M0T0"/>
<protein>
    <submittedName>
        <fullName evidence="1">Uncharacterized protein</fullName>
    </submittedName>
</protein>
<dbReference type="EMBL" id="JAQIZT010000012">
    <property type="protein sequence ID" value="KAJ6976834.1"/>
    <property type="molecule type" value="Genomic_DNA"/>
</dbReference>
<dbReference type="Proteomes" id="UP001164929">
    <property type="component" value="Chromosome 12"/>
</dbReference>
<evidence type="ECO:0000313" key="2">
    <source>
        <dbReference type="Proteomes" id="UP001164929"/>
    </source>
</evidence>